<dbReference type="GO" id="GO:0005524">
    <property type="term" value="F:ATP binding"/>
    <property type="evidence" value="ECO:0007669"/>
    <property type="project" value="UniProtKB-KW"/>
</dbReference>
<evidence type="ECO:0000259" key="17">
    <source>
        <dbReference type="PROSITE" id="PS50112"/>
    </source>
</evidence>
<dbReference type="CDD" id="cd00082">
    <property type="entry name" value="HisKA"/>
    <property type="match status" value="1"/>
</dbReference>
<keyword evidence="10" id="KW-0472">Membrane</keyword>
<dbReference type="Gene3D" id="3.30.450.20">
    <property type="entry name" value="PAS domain"/>
    <property type="match status" value="3"/>
</dbReference>
<dbReference type="Pfam" id="PF00512">
    <property type="entry name" value="HisKA"/>
    <property type="match status" value="1"/>
</dbReference>
<evidence type="ECO:0000256" key="10">
    <source>
        <dbReference type="ARBA" id="ARBA00023136"/>
    </source>
</evidence>
<keyword evidence="14" id="KW-0732">Signal</keyword>
<dbReference type="InterPro" id="IPR036890">
    <property type="entry name" value="HATPase_C_sf"/>
</dbReference>
<dbReference type="InterPro" id="IPR035965">
    <property type="entry name" value="PAS-like_dom_sf"/>
</dbReference>
<dbReference type="SMART" id="SM00448">
    <property type="entry name" value="REC"/>
    <property type="match status" value="1"/>
</dbReference>
<dbReference type="InterPro" id="IPR000014">
    <property type="entry name" value="PAS"/>
</dbReference>
<dbReference type="NCBIfam" id="TIGR00229">
    <property type="entry name" value="sensory_box"/>
    <property type="match status" value="3"/>
</dbReference>
<dbReference type="InterPro" id="IPR013767">
    <property type="entry name" value="PAS_fold"/>
</dbReference>
<dbReference type="Pfam" id="PF00989">
    <property type="entry name" value="PAS"/>
    <property type="match status" value="1"/>
</dbReference>
<dbReference type="Proteomes" id="UP000190102">
    <property type="component" value="Unassembled WGS sequence"/>
</dbReference>
<name>A0A1T4MEH5_9BACT</name>
<evidence type="ECO:0000259" key="16">
    <source>
        <dbReference type="PROSITE" id="PS50110"/>
    </source>
</evidence>
<keyword evidence="7" id="KW-0418">Kinase</keyword>
<feature type="signal peptide" evidence="14">
    <location>
        <begin position="1"/>
        <end position="22"/>
    </location>
</feature>
<dbReference type="InterPro" id="IPR001610">
    <property type="entry name" value="PAC"/>
</dbReference>
<evidence type="ECO:0000256" key="2">
    <source>
        <dbReference type="ARBA" id="ARBA00004370"/>
    </source>
</evidence>
<evidence type="ECO:0000256" key="11">
    <source>
        <dbReference type="ARBA" id="ARBA00023306"/>
    </source>
</evidence>
<evidence type="ECO:0000256" key="5">
    <source>
        <dbReference type="ARBA" id="ARBA00022679"/>
    </source>
</evidence>
<dbReference type="SUPFAM" id="SSF55874">
    <property type="entry name" value="ATPase domain of HSP90 chaperone/DNA topoisomerase II/histidine kinase"/>
    <property type="match status" value="1"/>
</dbReference>
<dbReference type="Gene3D" id="1.10.287.130">
    <property type="match status" value="1"/>
</dbReference>
<dbReference type="Pfam" id="PF08448">
    <property type="entry name" value="PAS_4"/>
    <property type="match status" value="1"/>
</dbReference>
<protein>
    <recommendedName>
        <fullName evidence="3">histidine kinase</fullName>
        <ecNumber evidence="3">2.7.13.3</ecNumber>
    </recommendedName>
</protein>
<dbReference type="InterPro" id="IPR004358">
    <property type="entry name" value="Sig_transdc_His_kin-like_C"/>
</dbReference>
<keyword evidence="9" id="KW-0902">Two-component regulatory system</keyword>
<dbReference type="Gene3D" id="3.40.50.2300">
    <property type="match status" value="1"/>
</dbReference>
<dbReference type="GO" id="GO:0006355">
    <property type="term" value="P:regulation of DNA-templated transcription"/>
    <property type="evidence" value="ECO:0007669"/>
    <property type="project" value="InterPro"/>
</dbReference>
<keyword evidence="4 12" id="KW-0597">Phosphoprotein</keyword>
<evidence type="ECO:0000313" key="20">
    <source>
        <dbReference type="Proteomes" id="UP000190102"/>
    </source>
</evidence>
<dbReference type="PANTHER" id="PTHR45339">
    <property type="entry name" value="HYBRID SIGNAL TRANSDUCTION HISTIDINE KINASE J"/>
    <property type="match status" value="1"/>
</dbReference>
<dbReference type="CDD" id="cd16922">
    <property type="entry name" value="HATPase_EvgS-ArcB-TorS-like"/>
    <property type="match status" value="1"/>
</dbReference>
<accession>A0A1T4MEH5</accession>
<dbReference type="SMART" id="SM00387">
    <property type="entry name" value="HATPase_c"/>
    <property type="match status" value="1"/>
</dbReference>
<dbReference type="Gene3D" id="3.40.190.10">
    <property type="entry name" value="Periplasmic binding protein-like II"/>
    <property type="match status" value="2"/>
</dbReference>
<dbReference type="Pfam" id="PF00497">
    <property type="entry name" value="SBP_bac_3"/>
    <property type="match status" value="1"/>
</dbReference>
<evidence type="ECO:0000256" key="13">
    <source>
        <dbReference type="SAM" id="Coils"/>
    </source>
</evidence>
<dbReference type="SUPFAM" id="SSF55785">
    <property type="entry name" value="PYP-like sensor domain (PAS domain)"/>
    <property type="match status" value="3"/>
</dbReference>
<keyword evidence="5" id="KW-0808">Transferase</keyword>
<dbReference type="Pfam" id="PF02518">
    <property type="entry name" value="HATPase_c"/>
    <property type="match status" value="1"/>
</dbReference>
<dbReference type="FunFam" id="3.30.565.10:FF:000010">
    <property type="entry name" value="Sensor histidine kinase RcsC"/>
    <property type="match status" value="1"/>
</dbReference>
<dbReference type="InterPro" id="IPR011006">
    <property type="entry name" value="CheY-like_superfamily"/>
</dbReference>
<evidence type="ECO:0000256" key="14">
    <source>
        <dbReference type="SAM" id="SignalP"/>
    </source>
</evidence>
<dbReference type="SUPFAM" id="SSF47384">
    <property type="entry name" value="Homodimeric domain of signal transducing histidine kinase"/>
    <property type="match status" value="1"/>
</dbReference>
<dbReference type="PROSITE" id="PS50112">
    <property type="entry name" value="PAS"/>
    <property type="match status" value="3"/>
</dbReference>
<dbReference type="EC" id="2.7.13.3" evidence="3"/>
<dbReference type="AlphaFoldDB" id="A0A1T4MEH5"/>
<feature type="coiled-coil region" evidence="13">
    <location>
        <begin position="679"/>
        <end position="713"/>
    </location>
</feature>
<feature type="domain" description="PAS" evidence="17">
    <location>
        <begin position="593"/>
        <end position="640"/>
    </location>
</feature>
<evidence type="ECO:0000256" key="9">
    <source>
        <dbReference type="ARBA" id="ARBA00023012"/>
    </source>
</evidence>
<dbReference type="PANTHER" id="PTHR45339:SF1">
    <property type="entry name" value="HYBRID SIGNAL TRANSDUCTION HISTIDINE KINASE J"/>
    <property type="match status" value="1"/>
</dbReference>
<dbReference type="InterPro" id="IPR013655">
    <property type="entry name" value="PAS_fold_3"/>
</dbReference>
<dbReference type="SMART" id="SM00086">
    <property type="entry name" value="PAC"/>
    <property type="match status" value="3"/>
</dbReference>
<dbReference type="SMART" id="SM00388">
    <property type="entry name" value="HisKA"/>
    <property type="match status" value="1"/>
</dbReference>
<dbReference type="SUPFAM" id="SSF53850">
    <property type="entry name" value="Periplasmic binding protein-like II"/>
    <property type="match status" value="1"/>
</dbReference>
<proteinExistence type="predicted"/>
<comment type="subcellular location">
    <subcellularLocation>
        <location evidence="2">Membrane</location>
    </subcellularLocation>
</comment>
<dbReference type="FunFam" id="1.10.287.130:FF:000038">
    <property type="entry name" value="Sensory transduction histidine kinase"/>
    <property type="match status" value="1"/>
</dbReference>
<organism evidence="19 20">
    <name type="scientific">Trichlorobacter thiogenes</name>
    <dbReference type="NCBI Taxonomy" id="115783"/>
    <lineage>
        <taxon>Bacteria</taxon>
        <taxon>Pseudomonadati</taxon>
        <taxon>Thermodesulfobacteriota</taxon>
        <taxon>Desulfuromonadia</taxon>
        <taxon>Geobacterales</taxon>
        <taxon>Geobacteraceae</taxon>
        <taxon>Trichlorobacter</taxon>
    </lineage>
</organism>
<evidence type="ECO:0000256" key="7">
    <source>
        <dbReference type="ARBA" id="ARBA00022777"/>
    </source>
</evidence>
<feature type="domain" description="PAC" evidence="18">
    <location>
        <begin position="520"/>
        <end position="570"/>
    </location>
</feature>
<sequence length="1077" mass="120522">MKRSSCIIGILLFLLFCLQGKALTAATTAAPPVTKPLIAVIPTDLAPYYFRDPATGKPAGLAVDITNALARHGGFTVEYRFAKAWDEVDQLVAKGQADLIPLRVINPATEKQFLFTEVLDVAPINYLVRATDHSTKGLTPGKRVGVMNKSTAYSMLRERNDITVIPYESLQHLLVDLVSGQLDLVLTFRSTIMQMAEKSGLDDQIRVIEPPALESRRAIAVHPGNQILQLQLNNAIKAFHKSPEHVKIFQHWMGKPKPWWTVQRAVMVVGSSGILLLAGALIWRFFSIRRLNLRLLEANQRLGAEISEHNQAVQLLKKNEQFQKTLIETLPDLVWLKDPEGVYLVCNPRFEDLYGAKESDIIGKTDYDFVDKELGDFFRANDRKAAEAGKPTVNEEWLTFAASGYHGRFETIKTPMFDSKGTLIGVLGVARDISERTRAYELLRLSEEKFSTAFKSSPDAFSLTRFRDGVFLDINESFTEQLGYRSEDVVGKSSLNLNIWVNPTDRDLMVQQIRDKGSVRNMEAQFRRKDGQIQIGLMSTALIMINGEECLLNFVRDITERKRAEEQLRLSEEKFASAFKASPDSVNLNRLTDGTYLEVNEGFTSIVGYQAEEVLGKSSLDLNIWVFPEDRQRLVQAIRQYGVVKNLETQFRCKDGSIITGQMSACIITVNGEQCLLNITRDISERKQYEEELKQARRAADAANRAKSEFLANMSHEIRTPMNGIIGMAQLLQFTDLNPEQQEYLQCLDSSTKNLLSLLNDILDLSKIESGKITLENTRFSLRQSIQEVITTQISQIHQKRLKFTTNIADELPDFLLGDPLRIKQILLNLLANAIKFTETGSITLTVSTIERLGSSLKLQLSLQDTGIGMTPEALERIFAPFEQADNSTTRKYGGTGLGLTICRRLAELMGGRIWAESEPAKGSCFLVELPFELPTEQQTQQPEPAAQTCSNGTRSLKLLLAEDNELNAATLIAMLKKLGHQIKLASNGQQALDCLLRGRYDCILMDISMPVLGGDETTRIIREAELQTGQHMPIIALTAHALRGDREQFLSSGFDGYVAKPVDIQQLAAELDRLVT</sequence>
<dbReference type="InterPro" id="IPR013656">
    <property type="entry name" value="PAS_4"/>
</dbReference>
<keyword evidence="11" id="KW-0131">Cell cycle</keyword>
<evidence type="ECO:0000313" key="19">
    <source>
        <dbReference type="EMBL" id="SJZ65342.1"/>
    </source>
</evidence>
<dbReference type="SMART" id="SM00062">
    <property type="entry name" value="PBPb"/>
    <property type="match status" value="1"/>
</dbReference>
<dbReference type="PROSITE" id="PS50113">
    <property type="entry name" value="PAC"/>
    <property type="match status" value="3"/>
</dbReference>
<gene>
    <name evidence="19" type="ORF">SAMN02745119_01258</name>
</gene>
<feature type="domain" description="PAS" evidence="17">
    <location>
        <begin position="468"/>
        <end position="514"/>
    </location>
</feature>
<dbReference type="RefSeq" id="WP_078789523.1">
    <property type="nucleotide sequence ID" value="NZ_FUWR01000005.1"/>
</dbReference>
<evidence type="ECO:0000256" key="8">
    <source>
        <dbReference type="ARBA" id="ARBA00022840"/>
    </source>
</evidence>
<dbReference type="InterPro" id="IPR003594">
    <property type="entry name" value="HATPase_dom"/>
</dbReference>
<dbReference type="PROSITE" id="PS50110">
    <property type="entry name" value="RESPONSE_REGULATORY"/>
    <property type="match status" value="1"/>
</dbReference>
<dbReference type="InterPro" id="IPR005467">
    <property type="entry name" value="His_kinase_dom"/>
</dbReference>
<dbReference type="InterPro" id="IPR003661">
    <property type="entry name" value="HisK_dim/P_dom"/>
</dbReference>
<dbReference type="EMBL" id="FUWR01000005">
    <property type="protein sequence ID" value="SJZ65342.1"/>
    <property type="molecule type" value="Genomic_DNA"/>
</dbReference>
<dbReference type="CDD" id="cd00130">
    <property type="entry name" value="PAS"/>
    <property type="match status" value="3"/>
</dbReference>
<evidence type="ECO:0000256" key="6">
    <source>
        <dbReference type="ARBA" id="ARBA00022741"/>
    </source>
</evidence>
<dbReference type="Gene3D" id="3.30.565.10">
    <property type="entry name" value="Histidine kinase-like ATPase, C-terminal domain"/>
    <property type="match status" value="1"/>
</dbReference>
<evidence type="ECO:0000259" key="18">
    <source>
        <dbReference type="PROSITE" id="PS50113"/>
    </source>
</evidence>
<dbReference type="InterPro" id="IPR001638">
    <property type="entry name" value="Solute-binding_3/MltF_N"/>
</dbReference>
<feature type="domain" description="Histidine kinase" evidence="15">
    <location>
        <begin position="713"/>
        <end position="934"/>
    </location>
</feature>
<dbReference type="GO" id="GO:0016020">
    <property type="term" value="C:membrane"/>
    <property type="evidence" value="ECO:0007669"/>
    <property type="project" value="UniProtKB-SubCell"/>
</dbReference>
<dbReference type="OrthoDB" id="5392202at2"/>
<feature type="domain" description="PAS" evidence="17">
    <location>
        <begin position="319"/>
        <end position="389"/>
    </location>
</feature>
<dbReference type="Pfam" id="PF00072">
    <property type="entry name" value="Response_reg"/>
    <property type="match status" value="1"/>
</dbReference>
<feature type="domain" description="PAC" evidence="18">
    <location>
        <begin position="645"/>
        <end position="695"/>
    </location>
</feature>
<dbReference type="GO" id="GO:0000155">
    <property type="term" value="F:phosphorelay sensor kinase activity"/>
    <property type="evidence" value="ECO:0007669"/>
    <property type="project" value="InterPro"/>
</dbReference>
<reference evidence="20" key="1">
    <citation type="submission" date="2017-02" db="EMBL/GenBank/DDBJ databases">
        <authorList>
            <person name="Varghese N."/>
            <person name="Submissions S."/>
        </authorList>
    </citation>
    <scope>NUCLEOTIDE SEQUENCE [LARGE SCALE GENOMIC DNA]</scope>
    <source>
        <strain evidence="20">ATCC BAA-34</strain>
    </source>
</reference>
<dbReference type="InterPro" id="IPR001789">
    <property type="entry name" value="Sig_transdc_resp-reg_receiver"/>
</dbReference>
<feature type="modified residue" description="4-aspartylphosphate" evidence="12">
    <location>
        <position position="1007"/>
    </location>
</feature>
<dbReference type="SUPFAM" id="SSF52172">
    <property type="entry name" value="CheY-like"/>
    <property type="match status" value="1"/>
</dbReference>
<evidence type="ECO:0000256" key="4">
    <source>
        <dbReference type="ARBA" id="ARBA00022553"/>
    </source>
</evidence>
<feature type="domain" description="Response regulatory" evidence="16">
    <location>
        <begin position="958"/>
        <end position="1076"/>
    </location>
</feature>
<feature type="domain" description="PAC" evidence="18">
    <location>
        <begin position="393"/>
        <end position="445"/>
    </location>
</feature>
<dbReference type="PROSITE" id="PS50109">
    <property type="entry name" value="HIS_KIN"/>
    <property type="match status" value="1"/>
</dbReference>
<dbReference type="STRING" id="115783.SAMN02745119_01258"/>
<keyword evidence="13" id="KW-0175">Coiled coil</keyword>
<evidence type="ECO:0000256" key="1">
    <source>
        <dbReference type="ARBA" id="ARBA00000085"/>
    </source>
</evidence>
<keyword evidence="6" id="KW-0547">Nucleotide-binding</keyword>
<evidence type="ECO:0000256" key="12">
    <source>
        <dbReference type="PROSITE-ProRule" id="PRU00169"/>
    </source>
</evidence>
<dbReference type="InterPro" id="IPR000700">
    <property type="entry name" value="PAS-assoc_C"/>
</dbReference>
<dbReference type="Pfam" id="PF08447">
    <property type="entry name" value="PAS_3"/>
    <property type="match status" value="1"/>
</dbReference>
<dbReference type="SMART" id="SM00091">
    <property type="entry name" value="PAS"/>
    <property type="match status" value="3"/>
</dbReference>
<dbReference type="InterPro" id="IPR036097">
    <property type="entry name" value="HisK_dim/P_sf"/>
</dbReference>
<comment type="catalytic activity">
    <reaction evidence="1">
        <text>ATP + protein L-histidine = ADP + protein N-phospho-L-histidine.</text>
        <dbReference type="EC" id="2.7.13.3"/>
    </reaction>
</comment>
<evidence type="ECO:0000256" key="3">
    <source>
        <dbReference type="ARBA" id="ARBA00012438"/>
    </source>
</evidence>
<dbReference type="PRINTS" id="PR00344">
    <property type="entry name" value="BCTRLSENSOR"/>
</dbReference>
<feature type="chain" id="PRO_5012730160" description="histidine kinase" evidence="14">
    <location>
        <begin position="23"/>
        <end position="1077"/>
    </location>
</feature>
<keyword evidence="20" id="KW-1185">Reference proteome</keyword>
<dbReference type="CDD" id="cd17546">
    <property type="entry name" value="REC_hyHK_CKI1_RcsC-like"/>
    <property type="match status" value="1"/>
</dbReference>
<evidence type="ECO:0000259" key="15">
    <source>
        <dbReference type="PROSITE" id="PS50109"/>
    </source>
</evidence>
<keyword evidence="8" id="KW-0067">ATP-binding</keyword>